<comment type="caution">
    <text evidence="2">The sequence shown here is derived from an EMBL/GenBank/DDBJ whole genome shotgun (WGS) entry which is preliminary data.</text>
</comment>
<organism evidence="2 3">
    <name type="scientific">Cellulomonas aerilata</name>
    <dbReference type="NCBI Taxonomy" id="515326"/>
    <lineage>
        <taxon>Bacteria</taxon>
        <taxon>Bacillati</taxon>
        <taxon>Actinomycetota</taxon>
        <taxon>Actinomycetes</taxon>
        <taxon>Micrococcales</taxon>
        <taxon>Cellulomonadaceae</taxon>
        <taxon>Cellulomonas</taxon>
    </lineage>
</organism>
<dbReference type="InterPro" id="IPR011201">
    <property type="entry name" value="Zinc-ribbon_6_bact"/>
</dbReference>
<dbReference type="InterPro" id="IPR031321">
    <property type="entry name" value="UCP012641"/>
</dbReference>
<reference evidence="2 3" key="1">
    <citation type="submission" date="2019-07" db="EMBL/GenBank/DDBJ databases">
        <title>Whole genome shotgun sequence of Cellulomonas aerilata NBRC 106308.</title>
        <authorList>
            <person name="Hosoyama A."/>
            <person name="Uohara A."/>
            <person name="Ohji S."/>
            <person name="Ichikawa N."/>
        </authorList>
    </citation>
    <scope>NUCLEOTIDE SEQUENCE [LARGE SCALE GENOMIC DNA]</scope>
    <source>
        <strain evidence="2 3">NBRC 106308</strain>
    </source>
</reference>
<dbReference type="PIRSF" id="PIRSF012641">
    <property type="entry name" value="UCP012641"/>
    <property type="match status" value="1"/>
</dbReference>
<dbReference type="AlphaFoldDB" id="A0A512DAB8"/>
<name>A0A512DAB8_9CELL</name>
<evidence type="ECO:0000313" key="3">
    <source>
        <dbReference type="Proteomes" id="UP000321181"/>
    </source>
</evidence>
<dbReference type="Pfam" id="PF15887">
    <property type="entry name" value="Peptidase_Mx"/>
    <property type="match status" value="1"/>
</dbReference>
<keyword evidence="3" id="KW-1185">Reference proteome</keyword>
<feature type="domain" description="Zinc-ribbon" evidence="1">
    <location>
        <begin position="3"/>
        <end position="77"/>
    </location>
</feature>
<dbReference type="Pfam" id="PF10005">
    <property type="entry name" value="Zn_ribbon_DZR_6"/>
    <property type="match status" value="1"/>
</dbReference>
<dbReference type="EMBL" id="BJYY01000004">
    <property type="protein sequence ID" value="GEO33190.1"/>
    <property type="molecule type" value="Genomic_DNA"/>
</dbReference>
<evidence type="ECO:0000313" key="2">
    <source>
        <dbReference type="EMBL" id="GEO33190.1"/>
    </source>
</evidence>
<proteinExistence type="predicted"/>
<gene>
    <name evidence="2" type="ORF">CAE01nite_09150</name>
</gene>
<evidence type="ECO:0000259" key="1">
    <source>
        <dbReference type="Pfam" id="PF10005"/>
    </source>
</evidence>
<dbReference type="Proteomes" id="UP000321181">
    <property type="component" value="Unassembled WGS sequence"/>
</dbReference>
<sequence length="342" mass="37846">MRVFACPKCRAWVEFEDRVCLACDTQIAFDPDFDELVRAEEHPLCRSRDDIGCSWVASPDPAAQGACDSCRLTTDGPPADDPTAHSQLVLAEYAKRRLIRQLRHLALPVVPRQGDDGLAFRLLAPVEGQGVITGHADGVITIDLSESNDPHREALRIRLGEPYRTMLGHLRHEIGHYYWLMLVERGDGTIDPFRELFGDERQDYGAALQAHYGDGPGEDWADQHISHYATTHPWEDFAETFAHFLHIADVLETTATVGVTVDGPHGVPEPLAGRILSTGAVELTDLSITEVLGRWHGIAMALNAMTRSMGRQDLYPFVITPGVARKLEHVHELVRARTAAAA</sequence>
<accession>A0A512DAB8</accession>
<protein>
    <recommendedName>
        <fullName evidence="1">Zinc-ribbon domain-containing protein</fullName>
    </recommendedName>
</protein>